<accession>A0A6H5HKG9</accession>
<sequence>MVHRASVVLVSFPSFSFRATRLTPLGRSRRSSTRLFSRSLDIRVSRLFSSIRRYVR</sequence>
<reference evidence="1 2" key="1">
    <citation type="submission" date="2020-02" db="EMBL/GenBank/DDBJ databases">
        <authorList>
            <person name="Ferguson B K."/>
        </authorList>
    </citation>
    <scope>NUCLEOTIDE SEQUENCE [LARGE SCALE GENOMIC DNA]</scope>
</reference>
<proteinExistence type="predicted"/>
<dbReference type="Proteomes" id="UP000479000">
    <property type="component" value="Unassembled WGS sequence"/>
</dbReference>
<protein>
    <submittedName>
        <fullName evidence="1">Uncharacterized protein</fullName>
    </submittedName>
</protein>
<dbReference type="AlphaFoldDB" id="A0A6H5HKG9"/>
<feature type="non-terminal residue" evidence="1">
    <location>
        <position position="56"/>
    </location>
</feature>
<organism evidence="1 2">
    <name type="scientific">Nesidiocoris tenuis</name>
    <dbReference type="NCBI Taxonomy" id="355587"/>
    <lineage>
        <taxon>Eukaryota</taxon>
        <taxon>Metazoa</taxon>
        <taxon>Ecdysozoa</taxon>
        <taxon>Arthropoda</taxon>
        <taxon>Hexapoda</taxon>
        <taxon>Insecta</taxon>
        <taxon>Pterygota</taxon>
        <taxon>Neoptera</taxon>
        <taxon>Paraneoptera</taxon>
        <taxon>Hemiptera</taxon>
        <taxon>Heteroptera</taxon>
        <taxon>Panheteroptera</taxon>
        <taxon>Cimicomorpha</taxon>
        <taxon>Miridae</taxon>
        <taxon>Dicyphina</taxon>
        <taxon>Nesidiocoris</taxon>
    </lineage>
</organism>
<dbReference type="EMBL" id="CADCXU010030784">
    <property type="protein sequence ID" value="CAB0017076.1"/>
    <property type="molecule type" value="Genomic_DNA"/>
</dbReference>
<name>A0A6H5HKG9_9HEMI</name>
<keyword evidence="2" id="KW-1185">Reference proteome</keyword>
<evidence type="ECO:0000313" key="1">
    <source>
        <dbReference type="EMBL" id="CAB0017076.1"/>
    </source>
</evidence>
<gene>
    <name evidence="1" type="ORF">NTEN_LOCUS21165</name>
</gene>
<evidence type="ECO:0000313" key="2">
    <source>
        <dbReference type="Proteomes" id="UP000479000"/>
    </source>
</evidence>